<dbReference type="AlphaFoldDB" id="A0A0G0P5W4"/>
<dbReference type="Pfam" id="PF17186">
    <property type="entry name" value="Lipocalin_9"/>
    <property type="match status" value="1"/>
</dbReference>
<keyword evidence="1" id="KW-0812">Transmembrane</keyword>
<dbReference type="PANTHER" id="PTHR38591">
    <property type="entry name" value="HYDROLASE"/>
    <property type="match status" value="1"/>
</dbReference>
<proteinExistence type="predicted"/>
<feature type="transmembrane region" description="Helical" evidence="1">
    <location>
        <begin position="20"/>
        <end position="37"/>
    </location>
</feature>
<comment type="caution">
    <text evidence="3">The sequence shown here is derived from an EMBL/GenBank/DDBJ whole genome shotgun (WGS) entry which is preliminary data.</text>
</comment>
<keyword evidence="1" id="KW-0472">Membrane</keyword>
<organism evidence="3 4">
    <name type="scientific">Candidatus Woesebacteria bacterium GW2011_GWB1_38_8</name>
    <dbReference type="NCBI Taxonomy" id="1618570"/>
    <lineage>
        <taxon>Bacteria</taxon>
        <taxon>Candidatus Woeseibacteriota</taxon>
    </lineage>
</organism>
<dbReference type="Gene3D" id="2.40.370.10">
    <property type="entry name" value="AttH-like domain"/>
    <property type="match status" value="2"/>
</dbReference>
<dbReference type="SUPFAM" id="SSF159245">
    <property type="entry name" value="AttH-like"/>
    <property type="match status" value="1"/>
</dbReference>
<name>A0A0G0P5W4_9BACT</name>
<gene>
    <name evidence="3" type="ORF">UT08_C0015G0027</name>
</gene>
<dbReference type="Proteomes" id="UP000034081">
    <property type="component" value="Unassembled WGS sequence"/>
</dbReference>
<evidence type="ECO:0000313" key="4">
    <source>
        <dbReference type="Proteomes" id="UP000034081"/>
    </source>
</evidence>
<evidence type="ECO:0000313" key="3">
    <source>
        <dbReference type="EMBL" id="KKQ84691.1"/>
    </source>
</evidence>
<protein>
    <recommendedName>
        <fullName evidence="2">AttH domain-containing protein</fullName>
    </recommendedName>
</protein>
<evidence type="ECO:0000256" key="1">
    <source>
        <dbReference type="SAM" id="Phobius"/>
    </source>
</evidence>
<dbReference type="InterPro" id="IPR023374">
    <property type="entry name" value="AttH-like_dom_sf"/>
</dbReference>
<dbReference type="Pfam" id="PF07143">
    <property type="entry name" value="CrtC"/>
    <property type="match status" value="1"/>
</dbReference>
<dbReference type="EMBL" id="LBVL01000015">
    <property type="protein sequence ID" value="KKQ84691.1"/>
    <property type="molecule type" value="Genomic_DNA"/>
</dbReference>
<sequence length="552" mass="61606">MPGRKYYRKRAKRNSLKQRVFFFSILLFTLFTLPFFIQRAQKGNQVGKSQAASTCGNLTYPCQEGLIFFPKDEGKHSDKQAEWWYANFNATSSYGTPVAGAFALVRANDGGGDKGYALLEITNESTKDFFFRVLPGSITSAEGKMNVSFSPDSKTEISSIKFYQDPSAFRYKFLVEGTGIKINLSMSSNKRPLVEGGDGYVPIFPSSPQLESGYYSITSITPSGSLTLPTVPSFTINNALGWIDHQWFNLPSSVSLTSIDPSVLKGNHEWFSIQLDNGVQIVAWQIFKQTSAGLVIGLKNLDIITKEGRQTNYSDFFLTPLTFWTAPDGKIFAKSWRIEKRGVFDFTVETSIPNQYVTSWKTYEGSQSVVSGTYNGYPVKGQGFAEMTLTYPTGSCRNNWEICDSKDNDCDYRVDEICSDPSRPPVCSGSYKSKTEIIANANPPAKMTITGISPVNTSISKFHLAFYNLDNLYGPNNPKPIIFRGAHFVKESSSCTGYTCTIPIYFTDLNYPDGNWSNKYPVNIQVNGYFTTSDGKFSQPEPDCVQNFKVIR</sequence>
<dbReference type="InterPro" id="IPR010791">
    <property type="entry name" value="AttH_dom"/>
</dbReference>
<reference evidence="3 4" key="1">
    <citation type="journal article" date="2015" name="Nature">
        <title>rRNA introns, odd ribosomes, and small enigmatic genomes across a large radiation of phyla.</title>
        <authorList>
            <person name="Brown C.T."/>
            <person name="Hug L.A."/>
            <person name="Thomas B.C."/>
            <person name="Sharon I."/>
            <person name="Castelle C.J."/>
            <person name="Singh A."/>
            <person name="Wilkins M.J."/>
            <person name="Williams K.H."/>
            <person name="Banfield J.F."/>
        </authorList>
    </citation>
    <scope>NUCLEOTIDE SEQUENCE [LARGE SCALE GENOMIC DNA]</scope>
</reference>
<dbReference type="PANTHER" id="PTHR38591:SF1">
    <property type="entry name" value="BLL1000 PROTEIN"/>
    <property type="match status" value="1"/>
</dbReference>
<accession>A0A0G0P5W4</accession>
<dbReference type="STRING" id="1618570.UT08_C0015G0027"/>
<evidence type="ECO:0000259" key="2">
    <source>
        <dbReference type="Pfam" id="PF07143"/>
    </source>
</evidence>
<keyword evidence="1" id="KW-1133">Transmembrane helix</keyword>
<feature type="domain" description="AttH" evidence="2">
    <location>
        <begin position="82"/>
        <end position="247"/>
    </location>
</feature>